<proteinExistence type="inferred from homology"/>
<evidence type="ECO:0000313" key="3">
    <source>
        <dbReference type="Proteomes" id="UP000233440"/>
    </source>
</evidence>
<evidence type="ECO:0000256" key="1">
    <source>
        <dbReference type="ARBA" id="ARBA00044755"/>
    </source>
</evidence>
<gene>
    <name evidence="2" type="ORF">CWO92_20260</name>
</gene>
<dbReference type="PANTHER" id="PTHR35024:SF4">
    <property type="entry name" value="POLYMER-FORMING CYTOSKELETAL PROTEIN"/>
    <property type="match status" value="1"/>
</dbReference>
<sequence length="234" mass="25109">MEKGNLKIFGSGSSGGGDFNKITISGEGTITDDLTCQVFKVYGTGVAMGDVEAGSLDIYGTIDLQGNVKSEILKVYGTMSANNDVYGNAMKIRGSLDVGGNISGEEINLKGGLSVKGDCEVEHFLSDGTFDIRGLLNAEKVNIELKYGKSFVIEMGGEEIQVKRKSSFLGLNKQNGSLEADTIEGDHIYVEYTKAEVIRGKKVEIGPGCEIGLVEYNEQFHCAKDASVKKQIKI</sequence>
<dbReference type="PANTHER" id="PTHR35024">
    <property type="entry name" value="HYPOTHETICAL CYTOSOLIC PROTEIN"/>
    <property type="match status" value="1"/>
</dbReference>
<dbReference type="InterPro" id="IPR007607">
    <property type="entry name" value="BacA/B"/>
</dbReference>
<keyword evidence="3" id="KW-1185">Reference proteome</keyword>
<comment type="caution">
    <text evidence="2">The sequence shown here is derived from an EMBL/GenBank/DDBJ whole genome shotgun (WGS) entry which is preliminary data.</text>
</comment>
<name>A0A2N3LEW4_9BACI</name>
<comment type="similarity">
    <text evidence="1">Belongs to the bactofilin family.</text>
</comment>
<protein>
    <submittedName>
        <fullName evidence="2">Cytoplasmic protein</fullName>
    </submittedName>
</protein>
<evidence type="ECO:0000313" key="2">
    <source>
        <dbReference type="EMBL" id="PKR83182.1"/>
    </source>
</evidence>
<dbReference type="AlphaFoldDB" id="A0A2N3LEW4"/>
<organism evidence="2 3">
    <name type="scientific">Heyndrickxia camelliae</name>
    <dbReference type="NCBI Taxonomy" id="1707093"/>
    <lineage>
        <taxon>Bacteria</taxon>
        <taxon>Bacillati</taxon>
        <taxon>Bacillota</taxon>
        <taxon>Bacilli</taxon>
        <taxon>Bacillales</taxon>
        <taxon>Bacillaceae</taxon>
        <taxon>Heyndrickxia</taxon>
    </lineage>
</organism>
<dbReference type="EMBL" id="PIQO01000021">
    <property type="protein sequence ID" value="PKR83182.1"/>
    <property type="molecule type" value="Genomic_DNA"/>
</dbReference>
<dbReference type="Proteomes" id="UP000233440">
    <property type="component" value="Unassembled WGS sequence"/>
</dbReference>
<dbReference type="RefSeq" id="WP_101356031.1">
    <property type="nucleotide sequence ID" value="NZ_PIQO01000021.1"/>
</dbReference>
<reference evidence="2 3" key="1">
    <citation type="submission" date="2017-11" db="EMBL/GenBank/DDBJ databases">
        <title>Bacillus camelliae sp. nov., isolated from pu'er tea.</title>
        <authorList>
            <person name="Niu L."/>
        </authorList>
    </citation>
    <scope>NUCLEOTIDE SEQUENCE [LARGE SCALE GENOMIC DNA]</scope>
    <source>
        <strain evidence="2 3">7578-1</strain>
    </source>
</reference>
<dbReference type="OrthoDB" id="1730007at2"/>
<accession>A0A2N3LEW4</accession>